<evidence type="ECO:0000313" key="1">
    <source>
        <dbReference type="EMBL" id="GAH10668.1"/>
    </source>
</evidence>
<feature type="non-terminal residue" evidence="1">
    <location>
        <position position="31"/>
    </location>
</feature>
<dbReference type="AlphaFoldDB" id="X1EPV0"/>
<accession>X1EPV0</accession>
<name>X1EPV0_9ZZZZ</name>
<protein>
    <submittedName>
        <fullName evidence="1">Uncharacterized protein</fullName>
    </submittedName>
</protein>
<dbReference type="EMBL" id="BART01033748">
    <property type="protein sequence ID" value="GAH10668.1"/>
    <property type="molecule type" value="Genomic_DNA"/>
</dbReference>
<proteinExistence type="predicted"/>
<comment type="caution">
    <text evidence="1">The sequence shown here is derived from an EMBL/GenBank/DDBJ whole genome shotgun (WGS) entry which is preliminary data.</text>
</comment>
<sequence>MKLQTLNEMLRNSVNLYGDRTAFKVKKDGKF</sequence>
<gene>
    <name evidence="1" type="ORF">S01H4_57880</name>
</gene>
<organism evidence="1">
    <name type="scientific">marine sediment metagenome</name>
    <dbReference type="NCBI Taxonomy" id="412755"/>
    <lineage>
        <taxon>unclassified sequences</taxon>
        <taxon>metagenomes</taxon>
        <taxon>ecological metagenomes</taxon>
    </lineage>
</organism>
<reference evidence="1" key="1">
    <citation type="journal article" date="2014" name="Front. Microbiol.">
        <title>High frequency of phylogenetically diverse reductive dehalogenase-homologous genes in deep subseafloor sedimentary metagenomes.</title>
        <authorList>
            <person name="Kawai M."/>
            <person name="Futagami T."/>
            <person name="Toyoda A."/>
            <person name="Takaki Y."/>
            <person name="Nishi S."/>
            <person name="Hori S."/>
            <person name="Arai W."/>
            <person name="Tsubouchi T."/>
            <person name="Morono Y."/>
            <person name="Uchiyama I."/>
            <person name="Ito T."/>
            <person name="Fujiyama A."/>
            <person name="Inagaki F."/>
            <person name="Takami H."/>
        </authorList>
    </citation>
    <scope>NUCLEOTIDE SEQUENCE</scope>
    <source>
        <strain evidence="1">Expedition CK06-06</strain>
    </source>
</reference>